<evidence type="ECO:0000256" key="2">
    <source>
        <dbReference type="SAM" id="Phobius"/>
    </source>
</evidence>
<feature type="region of interest" description="Disordered" evidence="1">
    <location>
        <begin position="62"/>
        <end position="142"/>
    </location>
</feature>
<evidence type="ECO:0000313" key="4">
    <source>
        <dbReference type="Proteomes" id="UP000238762"/>
    </source>
</evidence>
<keyword evidence="2" id="KW-1133">Transmembrane helix</keyword>
<evidence type="ECO:0000313" key="3">
    <source>
        <dbReference type="EMBL" id="PSB02879.1"/>
    </source>
</evidence>
<feature type="transmembrane region" description="Helical" evidence="2">
    <location>
        <begin position="27"/>
        <end position="48"/>
    </location>
</feature>
<evidence type="ECO:0000256" key="1">
    <source>
        <dbReference type="SAM" id="MobiDB-lite"/>
    </source>
</evidence>
<proteinExistence type="predicted"/>
<organism evidence="3 4">
    <name type="scientific">Merismopedia glauca CCAP 1448/3</name>
    <dbReference type="NCBI Taxonomy" id="1296344"/>
    <lineage>
        <taxon>Bacteria</taxon>
        <taxon>Bacillati</taxon>
        <taxon>Cyanobacteriota</taxon>
        <taxon>Cyanophyceae</taxon>
        <taxon>Synechococcales</taxon>
        <taxon>Merismopediaceae</taxon>
        <taxon>Merismopedia</taxon>
    </lineage>
</organism>
<comment type="caution">
    <text evidence="3">The sequence shown here is derived from an EMBL/GenBank/DDBJ whole genome shotgun (WGS) entry which is preliminary data.</text>
</comment>
<sequence>MAILVASNWSVGLPLSFLGMQTRSLSVGIWLVLGLATGLGISLLLQFLQLPELGKSDAARWRLRDRQPKSSSPGNYKPPKDVQRKVSQTSDDDLDWDSEPPPKSEEWDFEDEESPQTRTSSYSEPNYEAKQEPTTKNVSGSVYSYSYRQPQDTGVGKSEAIREANYRVIIPPQHQTIETPADEDDWGFDLDDEDIDGDRR</sequence>
<dbReference type="AlphaFoldDB" id="A0A2T1C3Q1"/>
<feature type="region of interest" description="Disordered" evidence="1">
    <location>
        <begin position="171"/>
        <end position="200"/>
    </location>
</feature>
<gene>
    <name evidence="3" type="ORF">C7B64_10950</name>
</gene>
<keyword evidence="2" id="KW-0472">Membrane</keyword>
<reference evidence="3 4" key="1">
    <citation type="submission" date="2018-02" db="EMBL/GenBank/DDBJ databases">
        <authorList>
            <person name="Cohen D.B."/>
            <person name="Kent A.D."/>
        </authorList>
    </citation>
    <scope>NUCLEOTIDE SEQUENCE [LARGE SCALE GENOMIC DNA]</scope>
    <source>
        <strain evidence="3 4">CCAP 1448/3</strain>
    </source>
</reference>
<evidence type="ECO:0008006" key="5">
    <source>
        <dbReference type="Google" id="ProtNLM"/>
    </source>
</evidence>
<accession>A0A2T1C3Q1</accession>
<reference evidence="3 4" key="2">
    <citation type="submission" date="2018-03" db="EMBL/GenBank/DDBJ databases">
        <title>The ancient ancestry and fast evolution of plastids.</title>
        <authorList>
            <person name="Moore K.R."/>
            <person name="Magnabosco C."/>
            <person name="Momper L."/>
            <person name="Gold D.A."/>
            <person name="Bosak T."/>
            <person name="Fournier G.P."/>
        </authorList>
    </citation>
    <scope>NUCLEOTIDE SEQUENCE [LARGE SCALE GENOMIC DNA]</scope>
    <source>
        <strain evidence="3 4">CCAP 1448/3</strain>
    </source>
</reference>
<protein>
    <recommendedName>
        <fullName evidence="5">LapA family protein</fullName>
    </recommendedName>
</protein>
<name>A0A2T1C3Q1_9CYAN</name>
<feature type="compositionally biased region" description="Acidic residues" evidence="1">
    <location>
        <begin position="180"/>
        <end position="200"/>
    </location>
</feature>
<dbReference type="Proteomes" id="UP000238762">
    <property type="component" value="Unassembled WGS sequence"/>
</dbReference>
<keyword evidence="4" id="KW-1185">Reference proteome</keyword>
<keyword evidence="2" id="KW-0812">Transmembrane</keyword>
<dbReference type="EMBL" id="PVWJ01000046">
    <property type="protein sequence ID" value="PSB02879.1"/>
    <property type="molecule type" value="Genomic_DNA"/>
</dbReference>